<comment type="similarity">
    <text evidence="2 9">Belongs to the CRISPR-associated endoribonuclease Cas2 protein family.</text>
</comment>
<evidence type="ECO:0000256" key="1">
    <source>
        <dbReference type="ARBA" id="ARBA00001946"/>
    </source>
</evidence>
<dbReference type="InterPro" id="IPR019199">
    <property type="entry name" value="Virulence_VapD/CRISPR_Cas2"/>
</dbReference>
<evidence type="ECO:0000256" key="4">
    <source>
        <dbReference type="ARBA" id="ARBA00022723"/>
    </source>
</evidence>
<feature type="binding site" evidence="9">
    <location>
        <position position="10"/>
    </location>
    <ligand>
        <name>Mg(2+)</name>
        <dbReference type="ChEBI" id="CHEBI:18420"/>
        <note>catalytic</note>
    </ligand>
</feature>
<dbReference type="PANTHER" id="PTHR34405">
    <property type="entry name" value="CRISPR-ASSOCIATED ENDORIBONUCLEASE CAS2"/>
    <property type="match status" value="1"/>
</dbReference>
<gene>
    <name evidence="10" type="primary">cas2-1</name>
    <name evidence="9" type="synonym">cas2</name>
    <name evidence="10" type="ORF">Heshes_21490</name>
</gene>
<dbReference type="AlphaFoldDB" id="A0AA37X381"/>
<evidence type="ECO:0000256" key="2">
    <source>
        <dbReference type="ARBA" id="ARBA00009959"/>
    </source>
</evidence>
<organism evidence="10 11">
    <name type="scientific">Alicyclobacillus hesperidum</name>
    <dbReference type="NCBI Taxonomy" id="89784"/>
    <lineage>
        <taxon>Bacteria</taxon>
        <taxon>Bacillati</taxon>
        <taxon>Bacillota</taxon>
        <taxon>Bacilli</taxon>
        <taxon>Bacillales</taxon>
        <taxon>Alicyclobacillaceae</taxon>
        <taxon>Alicyclobacillus</taxon>
    </lineage>
</organism>
<name>A0AA37X381_9BACL</name>
<evidence type="ECO:0000313" key="10">
    <source>
        <dbReference type="EMBL" id="GLV14465.1"/>
    </source>
</evidence>
<keyword evidence="3 9" id="KW-0540">Nuclease</keyword>
<dbReference type="RefSeq" id="WP_284227514.1">
    <property type="nucleotide sequence ID" value="NZ_BSRA01000012.1"/>
</dbReference>
<dbReference type="GO" id="GO:0046872">
    <property type="term" value="F:metal ion binding"/>
    <property type="evidence" value="ECO:0007669"/>
    <property type="project" value="UniProtKB-UniRule"/>
</dbReference>
<evidence type="ECO:0000256" key="7">
    <source>
        <dbReference type="ARBA" id="ARBA00022842"/>
    </source>
</evidence>
<sequence>MRRYVIVSYDISDPRRWRKVYKIVRGYGTHIQYSVFLCQLTERDEAELRELLLDVIHHSMDQVIFARLGTVQSKAAERNMTCIGRDFVPMDLKGFVF</sequence>
<evidence type="ECO:0000256" key="9">
    <source>
        <dbReference type="HAMAP-Rule" id="MF_01471"/>
    </source>
</evidence>
<dbReference type="CDD" id="cd09725">
    <property type="entry name" value="Cas2_I_II_III"/>
    <property type="match status" value="1"/>
</dbReference>
<keyword evidence="7 9" id="KW-0460">Magnesium</keyword>
<evidence type="ECO:0000256" key="3">
    <source>
        <dbReference type="ARBA" id="ARBA00022722"/>
    </source>
</evidence>
<keyword evidence="6 9" id="KW-0378">Hydrolase</keyword>
<comment type="caution">
    <text evidence="10">The sequence shown here is derived from an EMBL/GenBank/DDBJ whole genome shotgun (WGS) entry which is preliminary data.</text>
</comment>
<dbReference type="HAMAP" id="MF_01471">
    <property type="entry name" value="Cas2"/>
    <property type="match status" value="1"/>
</dbReference>
<keyword evidence="8 9" id="KW-0051">Antiviral defense</keyword>
<comment type="subunit">
    <text evidence="9">Homodimer, forms a heterotetramer with a Cas1 homodimer.</text>
</comment>
<dbReference type="SUPFAM" id="SSF143430">
    <property type="entry name" value="TTP0101/SSO1404-like"/>
    <property type="match status" value="1"/>
</dbReference>
<reference evidence="10" key="1">
    <citation type="submission" date="2023-02" db="EMBL/GenBank/DDBJ databases">
        <title>Proposal of a novel subspecies: Alicyclobacillus hesperidum subspecies aegle.</title>
        <authorList>
            <person name="Goto K."/>
            <person name="Fujii T."/>
            <person name="Yasui K."/>
            <person name="Mochida K."/>
            <person name="Kato-Tanaka Y."/>
            <person name="Morohoshi S."/>
            <person name="An S.Y."/>
            <person name="Kasai H."/>
            <person name="Yokota A."/>
        </authorList>
    </citation>
    <scope>NUCLEOTIDE SEQUENCE</scope>
    <source>
        <strain evidence="10">DSM 12766</strain>
    </source>
</reference>
<evidence type="ECO:0000256" key="5">
    <source>
        <dbReference type="ARBA" id="ARBA00022759"/>
    </source>
</evidence>
<dbReference type="GO" id="GO:0004521">
    <property type="term" value="F:RNA endonuclease activity"/>
    <property type="evidence" value="ECO:0007669"/>
    <property type="project" value="InterPro"/>
</dbReference>
<keyword evidence="5 9" id="KW-0255">Endonuclease</keyword>
<comment type="cofactor">
    <cofactor evidence="1 9">
        <name>Mg(2+)</name>
        <dbReference type="ChEBI" id="CHEBI:18420"/>
    </cofactor>
</comment>
<dbReference type="NCBIfam" id="TIGR01573">
    <property type="entry name" value="cas2"/>
    <property type="match status" value="1"/>
</dbReference>
<dbReference type="Pfam" id="PF09827">
    <property type="entry name" value="CRISPR_Cas2"/>
    <property type="match status" value="1"/>
</dbReference>
<comment type="function">
    <text evidence="9">CRISPR (clustered regularly interspaced short palindromic repeat), is an adaptive immune system that provides protection against mobile genetic elements (viruses, transposable elements and conjugative plasmids). CRISPR clusters contain sequences complementary to antecedent mobile elements and target invading nucleic acids. CRISPR clusters are transcribed and processed into CRISPR RNA (crRNA). Functions as a ssRNA-specific endoribonuclease. Involved in the integration of spacer DNA into the CRISPR cassette.</text>
</comment>
<keyword evidence="4 9" id="KW-0479">Metal-binding</keyword>
<dbReference type="GO" id="GO:0016787">
    <property type="term" value="F:hydrolase activity"/>
    <property type="evidence" value="ECO:0007669"/>
    <property type="project" value="UniProtKB-KW"/>
</dbReference>
<accession>A0AA37X381</accession>
<dbReference type="EC" id="3.1.-.-" evidence="9"/>
<dbReference type="InterPro" id="IPR021127">
    <property type="entry name" value="CRISPR_associated_Cas2"/>
</dbReference>
<proteinExistence type="inferred from homology"/>
<evidence type="ECO:0000256" key="6">
    <source>
        <dbReference type="ARBA" id="ARBA00022801"/>
    </source>
</evidence>
<dbReference type="Proteomes" id="UP001157137">
    <property type="component" value="Unassembled WGS sequence"/>
</dbReference>
<evidence type="ECO:0000256" key="8">
    <source>
        <dbReference type="ARBA" id="ARBA00023118"/>
    </source>
</evidence>
<dbReference type="GO" id="GO:0043571">
    <property type="term" value="P:maintenance of CRISPR repeat elements"/>
    <property type="evidence" value="ECO:0007669"/>
    <property type="project" value="UniProtKB-UniRule"/>
</dbReference>
<dbReference type="PANTHER" id="PTHR34405:SF3">
    <property type="entry name" value="CRISPR-ASSOCIATED ENDORIBONUCLEASE CAS2 3"/>
    <property type="match status" value="1"/>
</dbReference>
<evidence type="ECO:0000313" key="11">
    <source>
        <dbReference type="Proteomes" id="UP001157137"/>
    </source>
</evidence>
<dbReference type="Gene3D" id="3.30.70.240">
    <property type="match status" value="1"/>
</dbReference>
<protein>
    <recommendedName>
        <fullName evidence="9">CRISPR-associated endoribonuclease Cas2</fullName>
        <ecNumber evidence="9">3.1.-.-</ecNumber>
    </recommendedName>
</protein>
<dbReference type="GO" id="GO:0051607">
    <property type="term" value="P:defense response to virus"/>
    <property type="evidence" value="ECO:0007669"/>
    <property type="project" value="UniProtKB-UniRule"/>
</dbReference>
<dbReference type="EMBL" id="BSRA01000012">
    <property type="protein sequence ID" value="GLV14465.1"/>
    <property type="molecule type" value="Genomic_DNA"/>
</dbReference>